<dbReference type="EMBL" id="CP070371">
    <property type="protein sequence ID" value="QRZ15137.1"/>
    <property type="molecule type" value="Genomic_DNA"/>
</dbReference>
<evidence type="ECO:0000313" key="3">
    <source>
        <dbReference type="EMBL" id="QRZ13661.1"/>
    </source>
</evidence>
<feature type="region of interest" description="Disordered" evidence="1">
    <location>
        <begin position="74"/>
        <end position="95"/>
    </location>
</feature>
<organism evidence="4 5">
    <name type="scientific">Paracoccus methylovorus</name>
    <dbReference type="NCBI Taxonomy" id="2812658"/>
    <lineage>
        <taxon>Bacteria</taxon>
        <taxon>Pseudomonadati</taxon>
        <taxon>Pseudomonadota</taxon>
        <taxon>Alphaproteobacteria</taxon>
        <taxon>Rhodobacterales</taxon>
        <taxon>Paracoccaceae</taxon>
        <taxon>Paracoccus</taxon>
    </lineage>
</organism>
<dbReference type="EMBL" id="CP070368">
    <property type="protein sequence ID" value="QRZ13661.1"/>
    <property type="molecule type" value="Genomic_DNA"/>
</dbReference>
<name>A0ABX7JLL5_9RHOB</name>
<dbReference type="Proteomes" id="UP000663629">
    <property type="component" value="Chromosome 1"/>
</dbReference>
<keyword evidence="2" id="KW-0732">Signal</keyword>
<feature type="signal peptide" evidence="2">
    <location>
        <begin position="1"/>
        <end position="19"/>
    </location>
</feature>
<feature type="chain" id="PRO_5045034031" description="DUF3617 family protein" evidence="2">
    <location>
        <begin position="20"/>
        <end position="95"/>
    </location>
</feature>
<accession>A0ABX7JLL5</accession>
<evidence type="ECO:0000313" key="4">
    <source>
        <dbReference type="EMBL" id="QRZ15137.1"/>
    </source>
</evidence>
<reference evidence="4 5" key="1">
    <citation type="submission" date="2021-02" db="EMBL/GenBank/DDBJ databases">
        <title>Paracoccus methylovroum sp.nov., a new methanol and methylamine utilizing methylotrophic denitrifer.</title>
        <authorList>
            <person name="Timsy T."/>
            <person name="Behrendt U."/>
            <person name="Ulrich A."/>
            <person name="Spanner T."/>
            <person name="Foesel B.U."/>
            <person name="Horn M.A."/>
            <person name="Kolb S."/>
        </authorList>
    </citation>
    <scope>NUCLEOTIDE SEQUENCE [LARGE SCALE GENOMIC DNA]</scope>
    <source>
        <strain evidence="4 5">H4-D09</strain>
    </source>
</reference>
<evidence type="ECO:0000313" key="5">
    <source>
        <dbReference type="Proteomes" id="UP000663629"/>
    </source>
</evidence>
<gene>
    <name evidence="3" type="ORF">JWJ88_03065</name>
    <name evidence="4" type="ORF">JWJ88_19585</name>
</gene>
<evidence type="ECO:0008006" key="6">
    <source>
        <dbReference type="Google" id="ProtNLM"/>
    </source>
</evidence>
<proteinExistence type="predicted"/>
<evidence type="ECO:0000256" key="1">
    <source>
        <dbReference type="SAM" id="MobiDB-lite"/>
    </source>
</evidence>
<keyword evidence="5" id="KW-1185">Reference proteome</keyword>
<protein>
    <recommendedName>
        <fullName evidence="6">DUF3617 family protein</fullName>
    </recommendedName>
</protein>
<dbReference type="RefSeq" id="WP_205294645.1">
    <property type="nucleotide sequence ID" value="NZ_CP070368.1"/>
</dbReference>
<evidence type="ECO:0000256" key="2">
    <source>
        <dbReference type="SAM" id="SignalP"/>
    </source>
</evidence>
<sequence length="95" mass="10025">MKSFAAAAILAITAAPASAALSGYWDNSKIIHATLGNDMVADALKQQPVESITSTESGYQIQSQDCRVDVQVTRTAPDRPGPTRFSLKIGKGQCS</sequence>
<dbReference type="Proteomes" id="UP000663629">
    <property type="component" value="Chromosome 2"/>
</dbReference>